<protein>
    <submittedName>
        <fullName evidence="1">Uncharacterized protein</fullName>
    </submittedName>
</protein>
<dbReference type="EMBL" id="RBIN01000004">
    <property type="protein sequence ID" value="RKR04423.1"/>
    <property type="molecule type" value="Genomic_DNA"/>
</dbReference>
<proteinExistence type="predicted"/>
<comment type="caution">
    <text evidence="1">The sequence shown here is derived from an EMBL/GenBank/DDBJ whole genome shotgun (WGS) entry which is preliminary data.</text>
</comment>
<name>A0A420WXK2_9GAMM</name>
<evidence type="ECO:0000313" key="1">
    <source>
        <dbReference type="EMBL" id="RKR04423.1"/>
    </source>
</evidence>
<accession>A0A420WXK2</accession>
<evidence type="ECO:0000313" key="2">
    <source>
        <dbReference type="Proteomes" id="UP000281975"/>
    </source>
</evidence>
<sequence length="40" mass="4268">MMPVASVNHSGCFACSGEGLAPCMDHVGHFGSYWFGIRHA</sequence>
<reference evidence="1 2" key="1">
    <citation type="submission" date="2018-10" db="EMBL/GenBank/DDBJ databases">
        <title>Genomic Encyclopedia of Type Strains, Phase IV (KMG-IV): sequencing the most valuable type-strain genomes for metagenomic binning, comparative biology and taxonomic classification.</title>
        <authorList>
            <person name="Goeker M."/>
        </authorList>
    </citation>
    <scope>NUCLEOTIDE SEQUENCE [LARGE SCALE GENOMIC DNA]</scope>
    <source>
        <strain evidence="1 2">DSM 23229</strain>
    </source>
</reference>
<dbReference type="AlphaFoldDB" id="A0A420WXK2"/>
<keyword evidence="2" id="KW-1185">Reference proteome</keyword>
<gene>
    <name evidence="1" type="ORF">C7446_1630</name>
</gene>
<organism evidence="1 2">
    <name type="scientific">Kushneria sinocarnis</name>
    <dbReference type="NCBI Taxonomy" id="595502"/>
    <lineage>
        <taxon>Bacteria</taxon>
        <taxon>Pseudomonadati</taxon>
        <taxon>Pseudomonadota</taxon>
        <taxon>Gammaproteobacteria</taxon>
        <taxon>Oceanospirillales</taxon>
        <taxon>Halomonadaceae</taxon>
        <taxon>Kushneria</taxon>
    </lineage>
</organism>
<dbReference type="Proteomes" id="UP000281975">
    <property type="component" value="Unassembled WGS sequence"/>
</dbReference>